<evidence type="ECO:0000256" key="1">
    <source>
        <dbReference type="SAM" id="MobiDB-lite"/>
    </source>
</evidence>
<dbReference type="PROSITE" id="PS51257">
    <property type="entry name" value="PROKAR_LIPOPROTEIN"/>
    <property type="match status" value="1"/>
</dbReference>
<feature type="chain" id="PRO_5038553207" description="Lipoprotein" evidence="2">
    <location>
        <begin position="32"/>
        <end position="108"/>
    </location>
</feature>
<feature type="region of interest" description="Disordered" evidence="1">
    <location>
        <begin position="27"/>
        <end position="108"/>
    </location>
</feature>
<dbReference type="STRING" id="1791.GCA_001049355_05578"/>
<dbReference type="AlphaFoldDB" id="A0A448IES4"/>
<evidence type="ECO:0008006" key="5">
    <source>
        <dbReference type="Google" id="ProtNLM"/>
    </source>
</evidence>
<dbReference type="RefSeq" id="WP_083443299.1">
    <property type="nucleotide sequence ID" value="NZ_CVQQ01000031.1"/>
</dbReference>
<keyword evidence="4" id="KW-1185">Reference proteome</keyword>
<evidence type="ECO:0000313" key="3">
    <source>
        <dbReference type="EMBL" id="VEG50955.1"/>
    </source>
</evidence>
<feature type="compositionally biased region" description="Low complexity" evidence="1">
    <location>
        <begin position="27"/>
        <end position="38"/>
    </location>
</feature>
<proteinExistence type="predicted"/>
<protein>
    <recommendedName>
        <fullName evidence="5">Lipoprotein</fullName>
    </recommendedName>
</protein>
<keyword evidence="2" id="KW-0732">Signal</keyword>
<name>A0A448IES4_MYCAU</name>
<accession>A0A448IES4</accession>
<feature type="compositionally biased region" description="Pro residues" evidence="1">
    <location>
        <begin position="52"/>
        <end position="83"/>
    </location>
</feature>
<evidence type="ECO:0000256" key="2">
    <source>
        <dbReference type="SAM" id="SignalP"/>
    </source>
</evidence>
<gene>
    <name evidence="3" type="ORF">NCTC10437_00061</name>
</gene>
<evidence type="ECO:0000313" key="4">
    <source>
        <dbReference type="Proteomes" id="UP000279306"/>
    </source>
</evidence>
<sequence length="108" mass="10359">MIRPTLRTVMTTALGAVLVPAAVACSSGAAAGQQPAGGNDAFMQCMTEHGVPAPPAGGPGDAPPEGPPPGDAPPAEGPPPAPPGVDQQTWDAAGQACASLAPAPPGHR</sequence>
<organism evidence="3 4">
    <name type="scientific">Mycolicibacterium aurum</name>
    <name type="common">Mycobacterium aurum</name>
    <dbReference type="NCBI Taxonomy" id="1791"/>
    <lineage>
        <taxon>Bacteria</taxon>
        <taxon>Bacillati</taxon>
        <taxon>Actinomycetota</taxon>
        <taxon>Actinomycetes</taxon>
        <taxon>Mycobacteriales</taxon>
        <taxon>Mycobacteriaceae</taxon>
        <taxon>Mycolicibacterium</taxon>
    </lineage>
</organism>
<feature type="signal peptide" evidence="2">
    <location>
        <begin position="1"/>
        <end position="31"/>
    </location>
</feature>
<reference evidence="3 4" key="1">
    <citation type="submission" date="2018-12" db="EMBL/GenBank/DDBJ databases">
        <authorList>
            <consortium name="Pathogen Informatics"/>
        </authorList>
    </citation>
    <scope>NUCLEOTIDE SEQUENCE [LARGE SCALE GENOMIC DNA]</scope>
    <source>
        <strain evidence="3 4">NCTC10437</strain>
    </source>
</reference>
<dbReference type="Proteomes" id="UP000279306">
    <property type="component" value="Chromosome"/>
</dbReference>
<dbReference type="EMBL" id="LR134356">
    <property type="protein sequence ID" value="VEG50955.1"/>
    <property type="molecule type" value="Genomic_DNA"/>
</dbReference>
<dbReference type="KEGG" id="mauu:NCTC10437_00061"/>